<protein>
    <submittedName>
        <fullName evidence="1">5-oxoprolinase subunit A</fullName>
    </submittedName>
</protein>
<dbReference type="NCBIfam" id="NF003814">
    <property type="entry name" value="PRK05406.1-3"/>
    <property type="match status" value="1"/>
</dbReference>
<dbReference type="SUPFAM" id="SSF88713">
    <property type="entry name" value="Glycoside hydrolase/deacetylase"/>
    <property type="match status" value="1"/>
</dbReference>
<dbReference type="PANTHER" id="PTHR30292">
    <property type="entry name" value="UNCHARACTERIZED PROTEIN YBGL-RELATED"/>
    <property type="match status" value="1"/>
</dbReference>
<dbReference type="Pfam" id="PF03746">
    <property type="entry name" value="LamB_YcsF"/>
    <property type="match status" value="1"/>
</dbReference>
<keyword evidence="2" id="KW-1185">Reference proteome</keyword>
<proteinExistence type="predicted"/>
<dbReference type="PANTHER" id="PTHR30292:SF0">
    <property type="entry name" value="5-OXOPROLINASE SUBUNIT A"/>
    <property type="match status" value="1"/>
</dbReference>
<name>A0AA35XK20_GEOBA</name>
<organism evidence="1 2">
    <name type="scientific">Geodia barretti</name>
    <name type="common">Barrett's horny sponge</name>
    <dbReference type="NCBI Taxonomy" id="519541"/>
    <lineage>
        <taxon>Eukaryota</taxon>
        <taxon>Metazoa</taxon>
        <taxon>Porifera</taxon>
        <taxon>Demospongiae</taxon>
        <taxon>Heteroscleromorpha</taxon>
        <taxon>Tetractinellida</taxon>
        <taxon>Astrophorina</taxon>
        <taxon>Geodiidae</taxon>
        <taxon>Geodia</taxon>
    </lineage>
</organism>
<dbReference type="EMBL" id="CASHTH010004130">
    <property type="protein sequence ID" value="CAI8053907.1"/>
    <property type="molecule type" value="Genomic_DNA"/>
</dbReference>
<dbReference type="InterPro" id="IPR011330">
    <property type="entry name" value="Glyco_hydro/deAcase_b/a-brl"/>
</dbReference>
<evidence type="ECO:0000313" key="2">
    <source>
        <dbReference type="Proteomes" id="UP001174909"/>
    </source>
</evidence>
<evidence type="ECO:0000313" key="1">
    <source>
        <dbReference type="EMBL" id="CAI8053907.1"/>
    </source>
</evidence>
<dbReference type="InterPro" id="IPR005501">
    <property type="entry name" value="LamB/YcsF/PxpA-like"/>
</dbReference>
<dbReference type="CDD" id="cd10787">
    <property type="entry name" value="LamB_YcsF_like"/>
    <property type="match status" value="1"/>
</dbReference>
<dbReference type="Gene3D" id="3.20.20.370">
    <property type="entry name" value="Glycoside hydrolase/deacetylase"/>
    <property type="match status" value="1"/>
</dbReference>
<accession>A0AA35XK20</accession>
<reference evidence="1" key="1">
    <citation type="submission" date="2023-03" db="EMBL/GenBank/DDBJ databases">
        <authorList>
            <person name="Steffen K."/>
            <person name="Cardenas P."/>
        </authorList>
    </citation>
    <scope>NUCLEOTIDE SEQUENCE</scope>
</reference>
<comment type="caution">
    <text evidence="1">The sequence shown here is derived from an EMBL/GenBank/DDBJ whole genome shotgun (WGS) entry which is preliminary data.</text>
</comment>
<dbReference type="Proteomes" id="UP001174909">
    <property type="component" value="Unassembled WGS sequence"/>
</dbReference>
<dbReference type="GO" id="GO:0005975">
    <property type="term" value="P:carbohydrate metabolic process"/>
    <property type="evidence" value="ECO:0007669"/>
    <property type="project" value="InterPro"/>
</dbReference>
<gene>
    <name evidence="1" type="ORF">GBAR_LOCUS29459</name>
</gene>
<sequence>MWMRHTVDLALRHGVAIGAHPSFPDLNGFGRRNMVVSADEAKNDVTYQVGALQAFTADKKLQHVKPHGAMYNMAVNDESLAQAICESILEIDPDMILVALAGSRWLDIAEDMGLKVAREIFADRALNADGTLVSRSQPGSVIHDTAEVVERSLRMVTEGKATAITGEQIDVQADSLCLHGDTPGAVEMAASLKRELEAADVEILPLARILG</sequence>
<dbReference type="AlphaFoldDB" id="A0AA35XK20"/>